<feature type="non-terminal residue" evidence="2">
    <location>
        <position position="71"/>
    </location>
</feature>
<reference evidence="2" key="1">
    <citation type="submission" date="2022-03" db="EMBL/GenBank/DDBJ databases">
        <title>A functionally conserved STORR gene fusion in Papaver species that diverged 16.8 million years ago.</title>
        <authorList>
            <person name="Catania T."/>
        </authorList>
    </citation>
    <scope>NUCLEOTIDE SEQUENCE</scope>
    <source>
        <strain evidence="2">S-191538</strain>
    </source>
</reference>
<organism evidence="2 3">
    <name type="scientific">Papaver nudicaule</name>
    <name type="common">Iceland poppy</name>
    <dbReference type="NCBI Taxonomy" id="74823"/>
    <lineage>
        <taxon>Eukaryota</taxon>
        <taxon>Viridiplantae</taxon>
        <taxon>Streptophyta</taxon>
        <taxon>Embryophyta</taxon>
        <taxon>Tracheophyta</taxon>
        <taxon>Spermatophyta</taxon>
        <taxon>Magnoliopsida</taxon>
        <taxon>Ranunculales</taxon>
        <taxon>Papaveraceae</taxon>
        <taxon>Papaveroideae</taxon>
        <taxon>Papaver</taxon>
    </lineage>
</organism>
<dbReference type="Proteomes" id="UP001177140">
    <property type="component" value="Unassembled WGS sequence"/>
</dbReference>
<name>A0AA41RTI7_PAPNU</name>
<proteinExistence type="predicted"/>
<evidence type="ECO:0000313" key="3">
    <source>
        <dbReference type="Proteomes" id="UP001177140"/>
    </source>
</evidence>
<evidence type="ECO:0000256" key="1">
    <source>
        <dbReference type="SAM" id="MobiDB-lite"/>
    </source>
</evidence>
<keyword evidence="3" id="KW-1185">Reference proteome</keyword>
<accession>A0AA41RTI7</accession>
<feature type="compositionally biased region" description="Basic and acidic residues" evidence="1">
    <location>
        <begin position="1"/>
        <end position="11"/>
    </location>
</feature>
<feature type="non-terminal residue" evidence="2">
    <location>
        <position position="1"/>
    </location>
</feature>
<evidence type="ECO:0000313" key="2">
    <source>
        <dbReference type="EMBL" id="MCL7024211.1"/>
    </source>
</evidence>
<protein>
    <submittedName>
        <fullName evidence="2">Uncharacterized protein</fullName>
    </submittedName>
</protein>
<sequence length="71" mass="8134">MDTEDEHKSVDVDTENFDDYSDGTASEYEEEEMIVDSDQEDFGGDHPEERYTDLIQQADITQVSNSLSIPR</sequence>
<dbReference type="AlphaFoldDB" id="A0AA41RTI7"/>
<feature type="region of interest" description="Disordered" evidence="1">
    <location>
        <begin position="1"/>
        <end position="32"/>
    </location>
</feature>
<feature type="compositionally biased region" description="Acidic residues" evidence="1">
    <location>
        <begin position="12"/>
        <end position="32"/>
    </location>
</feature>
<comment type="caution">
    <text evidence="2">The sequence shown here is derived from an EMBL/GenBank/DDBJ whole genome shotgun (WGS) entry which is preliminary data.</text>
</comment>
<dbReference type="EMBL" id="JAJJMA010031922">
    <property type="protein sequence ID" value="MCL7024211.1"/>
    <property type="molecule type" value="Genomic_DNA"/>
</dbReference>
<gene>
    <name evidence="2" type="ORF">MKW94_027779</name>
</gene>